<evidence type="ECO:0000313" key="2">
    <source>
        <dbReference type="EMBL" id="THU97615.1"/>
    </source>
</evidence>
<reference evidence="2 3" key="1">
    <citation type="journal article" date="2019" name="Nat. Ecol. Evol.">
        <title>Megaphylogeny resolves global patterns of mushroom evolution.</title>
        <authorList>
            <person name="Varga T."/>
            <person name="Krizsan K."/>
            <person name="Foldi C."/>
            <person name="Dima B."/>
            <person name="Sanchez-Garcia M."/>
            <person name="Sanchez-Ramirez S."/>
            <person name="Szollosi G.J."/>
            <person name="Szarkandi J.G."/>
            <person name="Papp V."/>
            <person name="Albert L."/>
            <person name="Andreopoulos W."/>
            <person name="Angelini C."/>
            <person name="Antonin V."/>
            <person name="Barry K.W."/>
            <person name="Bougher N.L."/>
            <person name="Buchanan P."/>
            <person name="Buyck B."/>
            <person name="Bense V."/>
            <person name="Catcheside P."/>
            <person name="Chovatia M."/>
            <person name="Cooper J."/>
            <person name="Damon W."/>
            <person name="Desjardin D."/>
            <person name="Finy P."/>
            <person name="Geml J."/>
            <person name="Haridas S."/>
            <person name="Hughes K."/>
            <person name="Justo A."/>
            <person name="Karasinski D."/>
            <person name="Kautmanova I."/>
            <person name="Kiss B."/>
            <person name="Kocsube S."/>
            <person name="Kotiranta H."/>
            <person name="LaButti K.M."/>
            <person name="Lechner B.E."/>
            <person name="Liimatainen K."/>
            <person name="Lipzen A."/>
            <person name="Lukacs Z."/>
            <person name="Mihaltcheva S."/>
            <person name="Morgado L.N."/>
            <person name="Niskanen T."/>
            <person name="Noordeloos M.E."/>
            <person name="Ohm R.A."/>
            <person name="Ortiz-Santana B."/>
            <person name="Ovrebo C."/>
            <person name="Racz N."/>
            <person name="Riley R."/>
            <person name="Savchenko A."/>
            <person name="Shiryaev A."/>
            <person name="Soop K."/>
            <person name="Spirin V."/>
            <person name="Szebenyi C."/>
            <person name="Tomsovsky M."/>
            <person name="Tulloss R.E."/>
            <person name="Uehling J."/>
            <person name="Grigoriev I.V."/>
            <person name="Vagvolgyi C."/>
            <person name="Papp T."/>
            <person name="Martin F.M."/>
            <person name="Miettinen O."/>
            <person name="Hibbett D.S."/>
            <person name="Nagy L.G."/>
        </authorList>
    </citation>
    <scope>NUCLEOTIDE SEQUENCE [LARGE SCALE GENOMIC DNA]</scope>
    <source>
        <strain evidence="2 3">CBS 962.96</strain>
    </source>
</reference>
<dbReference type="EMBL" id="ML179151">
    <property type="protein sequence ID" value="THU97615.1"/>
    <property type="molecule type" value="Genomic_DNA"/>
</dbReference>
<evidence type="ECO:0000313" key="1">
    <source>
        <dbReference type="EMBL" id="THU87344.1"/>
    </source>
</evidence>
<protein>
    <submittedName>
        <fullName evidence="2">Uncharacterized protein</fullName>
    </submittedName>
</protein>
<organism evidence="2 3">
    <name type="scientific">Dendrothele bispora (strain CBS 962.96)</name>
    <dbReference type="NCBI Taxonomy" id="1314807"/>
    <lineage>
        <taxon>Eukaryota</taxon>
        <taxon>Fungi</taxon>
        <taxon>Dikarya</taxon>
        <taxon>Basidiomycota</taxon>
        <taxon>Agaricomycotina</taxon>
        <taxon>Agaricomycetes</taxon>
        <taxon>Agaricomycetidae</taxon>
        <taxon>Agaricales</taxon>
        <taxon>Agaricales incertae sedis</taxon>
        <taxon>Dendrothele</taxon>
    </lineage>
</organism>
<keyword evidence="3" id="KW-1185">Reference proteome</keyword>
<gene>
    <name evidence="1" type="ORF">K435DRAFT_804395</name>
    <name evidence="2" type="ORF">K435DRAFT_887874</name>
</gene>
<evidence type="ECO:0000313" key="3">
    <source>
        <dbReference type="Proteomes" id="UP000297245"/>
    </source>
</evidence>
<accession>A0A4V4HG64</accession>
<sequence length="168" mass="19314">MSAEIHSIGEYVTRVNATKSEVSNPTRTVHNDPSRCVSPGPSDFRDYLNKILRSKSNGSEQVHIHRDWRYSSWYPKFCCLESLSHKWALLNRRQITRPTEGKDSTQPFIQSTALFLICWQFSGPLPSDITSSSSTFASAREEKNLHFWRRGDRSVHTVDWHIDGSTKT</sequence>
<name>A0A4V4HG64_DENBC</name>
<dbReference type="EMBL" id="ML179454">
    <property type="protein sequence ID" value="THU87344.1"/>
    <property type="molecule type" value="Genomic_DNA"/>
</dbReference>
<proteinExistence type="predicted"/>
<dbReference type="Proteomes" id="UP000297245">
    <property type="component" value="Unassembled WGS sequence"/>
</dbReference>
<dbReference type="AlphaFoldDB" id="A0A4V4HG64"/>